<dbReference type="PRINTS" id="PR00371">
    <property type="entry name" value="FPNCR"/>
</dbReference>
<dbReference type="InterPro" id="IPR017972">
    <property type="entry name" value="Cyt_P450_CS"/>
</dbReference>
<evidence type="ECO:0000256" key="7">
    <source>
        <dbReference type="ARBA" id="ARBA00022723"/>
    </source>
</evidence>
<dbReference type="PROSITE" id="PS51384">
    <property type="entry name" value="FAD_FR"/>
    <property type="match status" value="1"/>
</dbReference>
<keyword evidence="22" id="KW-1185">Reference proteome</keyword>
<comment type="similarity">
    <text evidence="2 16">In the N-terminal section; belongs to the cytochrome P450 family.</text>
</comment>
<keyword evidence="6 16" id="KW-0288">FMN</keyword>
<name>A0A7U2QWI4_ASPFN</name>
<dbReference type="Pfam" id="PF00175">
    <property type="entry name" value="NAD_binding_1"/>
    <property type="match status" value="1"/>
</dbReference>
<gene>
    <name evidence="21" type="ORF">F9C07_1029349</name>
</gene>
<keyword evidence="4 16" id="KW-0349">Heme</keyword>
<dbReference type="GO" id="GO:0005829">
    <property type="term" value="C:cytosol"/>
    <property type="evidence" value="ECO:0007669"/>
    <property type="project" value="TreeGrafter"/>
</dbReference>
<dbReference type="Gene3D" id="2.40.30.10">
    <property type="entry name" value="Translation factors"/>
    <property type="match status" value="1"/>
</dbReference>
<dbReference type="GO" id="GO:0010181">
    <property type="term" value="F:FMN binding"/>
    <property type="evidence" value="ECO:0007669"/>
    <property type="project" value="UniProtKB-UniRule"/>
</dbReference>
<dbReference type="InterPro" id="IPR017927">
    <property type="entry name" value="FAD-bd_FR_type"/>
</dbReference>
<keyword evidence="5 16" id="KW-0285">Flavoprotein</keyword>
<dbReference type="GO" id="GO:0070330">
    <property type="term" value="F:aromatase activity"/>
    <property type="evidence" value="ECO:0007669"/>
    <property type="project" value="UniProtKB-UniRule"/>
</dbReference>
<dbReference type="InterPro" id="IPR001709">
    <property type="entry name" value="Flavoprot_Pyr_Nucl_cyt_Rdtase"/>
</dbReference>
<evidence type="ECO:0000256" key="14">
    <source>
        <dbReference type="ARBA" id="ARBA00047827"/>
    </source>
</evidence>
<reference evidence="22" key="1">
    <citation type="journal article" date="2021" name="G3 (Bethesda)">
        <title>Chromosome assembled and annotated genome sequence of Aspergillus flavus NRRL 3357.</title>
        <authorList>
            <person name="Skerker J.M."/>
            <person name="Pianalto K.M."/>
            <person name="Mondo S.J."/>
            <person name="Yang K."/>
            <person name="Arkin A.P."/>
            <person name="Keller N.P."/>
            <person name="Grigoriev I.V."/>
            <person name="Louise Glass N.L."/>
        </authorList>
    </citation>
    <scope>NUCLEOTIDE SEQUENCE [LARGE SCALE GENOMIC DNA]</scope>
    <source>
        <strain evidence="22">ATCC 200026 / FGSC A1120 / IAM 13836 / NRRL 3357 / JCM 12722 / SRRC 167</strain>
    </source>
</reference>
<dbReference type="SUPFAM" id="SSF48264">
    <property type="entry name" value="Cytochrome P450"/>
    <property type="match status" value="1"/>
</dbReference>
<keyword evidence="11 16" id="KW-0560">Oxidoreductase</keyword>
<dbReference type="GO" id="GO:0005506">
    <property type="term" value="F:iron ion binding"/>
    <property type="evidence" value="ECO:0007669"/>
    <property type="project" value="UniProtKB-UniRule"/>
</dbReference>
<dbReference type="InterPro" id="IPR023206">
    <property type="entry name" value="Bifunctional_P450_P450_red"/>
</dbReference>
<feature type="binding site" description="axial binding residue" evidence="17">
    <location>
        <position position="407"/>
    </location>
    <ligand>
        <name>heme</name>
        <dbReference type="ChEBI" id="CHEBI:30413"/>
    </ligand>
    <ligandPart>
        <name>Fe</name>
        <dbReference type="ChEBI" id="CHEBI:18248"/>
    </ligandPart>
</feature>
<comment type="cofactor">
    <cofactor evidence="16">
        <name>FAD</name>
        <dbReference type="ChEBI" id="CHEBI:57692"/>
    </cofactor>
    <cofactor evidence="16">
        <name>FMN</name>
        <dbReference type="ChEBI" id="CHEBI:58210"/>
    </cofactor>
</comment>
<dbReference type="CDD" id="cd11068">
    <property type="entry name" value="CYP120A1"/>
    <property type="match status" value="1"/>
</dbReference>
<dbReference type="InterPro" id="IPR001128">
    <property type="entry name" value="Cyt_P450"/>
</dbReference>
<dbReference type="Pfam" id="PF00067">
    <property type="entry name" value="p450"/>
    <property type="match status" value="1"/>
</dbReference>
<evidence type="ECO:0000256" key="4">
    <source>
        <dbReference type="ARBA" id="ARBA00022617"/>
    </source>
</evidence>
<dbReference type="EC" id="1.14.14.1" evidence="16"/>
<evidence type="ECO:0000256" key="15">
    <source>
        <dbReference type="ARBA" id="ARBA00049342"/>
    </source>
</evidence>
<feature type="region of interest" description="Disordered" evidence="18">
    <location>
        <begin position="456"/>
        <end position="489"/>
    </location>
</feature>
<dbReference type="Pfam" id="PF00258">
    <property type="entry name" value="Flavodoxin_1"/>
    <property type="match status" value="1"/>
</dbReference>
<dbReference type="SUPFAM" id="SSF52218">
    <property type="entry name" value="Flavoproteins"/>
    <property type="match status" value="1"/>
</dbReference>
<evidence type="ECO:0000256" key="16">
    <source>
        <dbReference type="PIRNR" id="PIRNR000209"/>
    </source>
</evidence>
<keyword evidence="3 16" id="KW-0813">Transport</keyword>
<evidence type="ECO:0000259" key="19">
    <source>
        <dbReference type="PROSITE" id="PS50902"/>
    </source>
</evidence>
<dbReference type="CDD" id="cd06206">
    <property type="entry name" value="bifunctional_CYPOR"/>
    <property type="match status" value="1"/>
</dbReference>
<dbReference type="EMBL" id="CP044619">
    <property type="protein sequence ID" value="QRD87521.1"/>
    <property type="molecule type" value="Genomic_DNA"/>
</dbReference>
<dbReference type="EC" id="1.6.2.4" evidence="16"/>
<organism evidence="21 22">
    <name type="scientific">Aspergillus flavus (strain ATCC 200026 / FGSC A1120 / IAM 13836 / NRRL 3357 / JCM 12722 / SRRC 167)</name>
    <dbReference type="NCBI Taxonomy" id="332952"/>
    <lineage>
        <taxon>Eukaryota</taxon>
        <taxon>Fungi</taxon>
        <taxon>Dikarya</taxon>
        <taxon>Ascomycota</taxon>
        <taxon>Pezizomycotina</taxon>
        <taxon>Eurotiomycetes</taxon>
        <taxon>Eurotiomycetidae</taxon>
        <taxon>Eurotiales</taxon>
        <taxon>Aspergillaceae</taxon>
        <taxon>Aspergillus</taxon>
        <taxon>Aspergillus subgen. Circumdati</taxon>
    </lineage>
</organism>
<feature type="domain" description="Flavodoxin-like" evidence="19">
    <location>
        <begin position="494"/>
        <end position="635"/>
    </location>
</feature>
<evidence type="ECO:0000256" key="1">
    <source>
        <dbReference type="ARBA" id="ARBA00001971"/>
    </source>
</evidence>
<dbReference type="PROSITE" id="PS00086">
    <property type="entry name" value="CYTOCHROME_P450"/>
    <property type="match status" value="1"/>
</dbReference>
<feature type="compositionally biased region" description="Low complexity" evidence="18">
    <location>
        <begin position="475"/>
        <end position="489"/>
    </location>
</feature>
<evidence type="ECO:0000256" key="11">
    <source>
        <dbReference type="ARBA" id="ARBA00023002"/>
    </source>
</evidence>
<dbReference type="Pfam" id="PF00667">
    <property type="entry name" value="FAD_binding_1"/>
    <property type="match status" value="1"/>
</dbReference>
<evidence type="ECO:0000256" key="8">
    <source>
        <dbReference type="ARBA" id="ARBA00022827"/>
    </source>
</evidence>
<evidence type="ECO:0000256" key="5">
    <source>
        <dbReference type="ARBA" id="ARBA00022630"/>
    </source>
</evidence>
<evidence type="ECO:0000259" key="20">
    <source>
        <dbReference type="PROSITE" id="PS51384"/>
    </source>
</evidence>
<evidence type="ECO:0000256" key="17">
    <source>
        <dbReference type="PIRSR" id="PIRSR000209-1"/>
    </source>
</evidence>
<dbReference type="GO" id="GO:0050660">
    <property type="term" value="F:flavin adenine dinucleotide binding"/>
    <property type="evidence" value="ECO:0007669"/>
    <property type="project" value="TreeGrafter"/>
</dbReference>
<dbReference type="InterPro" id="IPR001094">
    <property type="entry name" value="Flavdoxin-like"/>
</dbReference>
<keyword evidence="8 16" id="KW-0274">FAD</keyword>
<comment type="cofactor">
    <cofactor evidence="1 16 17">
        <name>heme</name>
        <dbReference type="ChEBI" id="CHEBI:30413"/>
    </cofactor>
</comment>
<dbReference type="Gene3D" id="1.10.630.10">
    <property type="entry name" value="Cytochrome P450"/>
    <property type="match status" value="1"/>
</dbReference>
<dbReference type="InterPro" id="IPR029039">
    <property type="entry name" value="Flavoprotein-like_sf"/>
</dbReference>
<feature type="compositionally biased region" description="Polar residues" evidence="18">
    <location>
        <begin position="464"/>
        <end position="473"/>
    </location>
</feature>
<dbReference type="FunFam" id="1.10.630.10:FF:000040">
    <property type="entry name" value="Bifunctional cytochrome P450/NADPH--P450 reductase"/>
    <property type="match status" value="1"/>
</dbReference>
<evidence type="ECO:0000256" key="18">
    <source>
        <dbReference type="SAM" id="MobiDB-lite"/>
    </source>
</evidence>
<comment type="catalytic activity">
    <reaction evidence="15 16">
        <text>2 oxidized [cytochrome P450] + NADPH = 2 reduced [cytochrome P450] + NADP(+) + H(+)</text>
        <dbReference type="Rhea" id="RHEA:24040"/>
        <dbReference type="Rhea" id="RHEA-COMP:14627"/>
        <dbReference type="Rhea" id="RHEA-COMP:14628"/>
        <dbReference type="ChEBI" id="CHEBI:15378"/>
        <dbReference type="ChEBI" id="CHEBI:55376"/>
        <dbReference type="ChEBI" id="CHEBI:57783"/>
        <dbReference type="ChEBI" id="CHEBI:58349"/>
        <dbReference type="ChEBI" id="CHEBI:60344"/>
        <dbReference type="EC" id="1.6.2.4"/>
    </reaction>
</comment>
<accession>A0A7U2QWI4</accession>
<evidence type="ECO:0000256" key="10">
    <source>
        <dbReference type="ARBA" id="ARBA00022982"/>
    </source>
</evidence>
<dbReference type="PANTHER" id="PTHR19384:SF127">
    <property type="entry name" value="BIFUNCTIONAL CYTOCHROME P450_NADPH--P450 REDUCTASE"/>
    <property type="match status" value="1"/>
</dbReference>
<dbReference type="SUPFAM" id="SSF63380">
    <property type="entry name" value="Riboflavin synthase domain-like"/>
    <property type="match status" value="1"/>
</dbReference>
<dbReference type="GO" id="GO:0003958">
    <property type="term" value="F:NADPH-hemoprotein reductase activity"/>
    <property type="evidence" value="ECO:0007669"/>
    <property type="project" value="UniProtKB-UniRule"/>
</dbReference>
<dbReference type="Proteomes" id="UP000596276">
    <property type="component" value="Chromosome 1"/>
</dbReference>
<keyword evidence="12 16" id="KW-0408">Iron</keyword>
<dbReference type="PRINTS" id="PR00369">
    <property type="entry name" value="FLAVODOXIN"/>
</dbReference>
<dbReference type="InterPro" id="IPR023173">
    <property type="entry name" value="NADPH_Cyt_P450_Rdtase_alpha"/>
</dbReference>
<sequence length="1046" mass="116613">MSGREDHEIPGPKPWPILGNGLDFPSEGYTDTLIELGLKYYPIYKLTFAGSVEVMVNSVALTNELCDESRFSKVVGPTLEELRSAAGSGLFTAYNGEPEWETGHRLLAPVFGPTKIRKMFDHMYEMVEQLSLKWERYGSTYPIEVADDFSRVTLDTIALCGMSFRFNSFYRDGTFHPFVDSMNRWLKNSDTMGSTPRILKSFLFRAQRQYKYDIHLMRQTCLDLIERRKKDQSEHEDLLDSLLKGVDPTTGARLSEETCVDNLITFLIAGHETTAGLLGFVFYYLAKYPHVQRKAQEEVDRVYGDGSITVNDLQKLRYITAILREALRLNPTAPSWGVSPHRDEIIGGKWHVKKGQPLNIMLHSVHRDREVYGPTADEFDPERMLDEAFERLPPNAWKPFGNGKRGCIGRAFAWQEALLITSYLLHKFYFTLHDPNYTLVLQEALTVKPKGCRILAQPRGKKPTASSATTNDSLRGASGRVSSPSVPRSSGPPLLVLYGSNAGTCEALGRQLARDIESRSSYTCTLAELDSYVGKLPRDQPVLILTGSYDGAPPSNAVKFVKWLERPIVESLKGVSYAVFGCGHKDWRATLYKVPAAIDELLAQKGAHSLAPLFKVDTGSDDAFVQLDMWIERDLTGALDMANTASGGTDSLRVFLQDPPNHRAGYVETVVCDVKLLTTPTTAKKIQVDLMVPTGLAYSVGDSISILPLNPKHTIQRALSRFHLAWDTYLKLENDNLTHLPTEYPISVADLLGSFVELGQTATLGNMKTLIDATDDWTTKQALLSLRDAHEDHIADKHVSVLDLLEQFPTIPISIEGYLSMLPLLRPRIYSIASDPQWQPGLLSIIASVIDEPHWSGSGRQHLGVATNYLADLLPGGQIRVSMKQANPFMQLPPTASLTHPIIMIASGSGIAPFRGFIQKRALQARAGQSLSRAVLFFGCRRSDEDDLYRSELDGFEREGIVEVKRAYSREVHSSDTRGGRYVQDRLELEKEDVIELWKLGARVYVCGGDGMARGVRAVLTRILEETGEGGDELLVAPRYVTEIFS</sequence>
<dbReference type="AlphaFoldDB" id="A0A7U2QWI4"/>
<evidence type="ECO:0000313" key="22">
    <source>
        <dbReference type="Proteomes" id="UP000596276"/>
    </source>
</evidence>
<keyword evidence="13 16" id="KW-0503">Monooxygenase</keyword>
<dbReference type="Gene3D" id="1.20.990.10">
    <property type="entry name" value="NADPH-cytochrome p450 Reductase, Chain A, domain 3"/>
    <property type="match status" value="1"/>
</dbReference>
<dbReference type="InterPro" id="IPR036396">
    <property type="entry name" value="Cyt_P450_sf"/>
</dbReference>
<dbReference type="InterPro" id="IPR008254">
    <property type="entry name" value="Flavodoxin/NO_synth"/>
</dbReference>
<dbReference type="InterPro" id="IPR003097">
    <property type="entry name" value="CysJ-like_FAD-binding"/>
</dbReference>
<dbReference type="InterPro" id="IPR039261">
    <property type="entry name" value="FNR_nucleotide-bd"/>
</dbReference>
<evidence type="ECO:0000256" key="3">
    <source>
        <dbReference type="ARBA" id="ARBA00022448"/>
    </source>
</evidence>
<evidence type="ECO:0000313" key="21">
    <source>
        <dbReference type="EMBL" id="QRD87521.1"/>
    </source>
</evidence>
<keyword evidence="10 16" id="KW-0249">Electron transport</keyword>
<dbReference type="InterPro" id="IPR017938">
    <property type="entry name" value="Riboflavin_synthase-like_b-brl"/>
</dbReference>
<dbReference type="GO" id="GO:0020037">
    <property type="term" value="F:heme binding"/>
    <property type="evidence" value="ECO:0007669"/>
    <property type="project" value="UniProtKB-UniRule"/>
</dbReference>
<dbReference type="SUPFAM" id="SSF52343">
    <property type="entry name" value="Ferredoxin reductase-like, C-terminal NADP-linked domain"/>
    <property type="match status" value="1"/>
</dbReference>
<dbReference type="PANTHER" id="PTHR19384">
    <property type="entry name" value="NITRIC OXIDE SYNTHASE-RELATED"/>
    <property type="match status" value="1"/>
</dbReference>
<dbReference type="Gene3D" id="3.40.50.360">
    <property type="match status" value="1"/>
</dbReference>
<dbReference type="Gene3D" id="3.40.50.80">
    <property type="entry name" value="Nucleotide-binding domain of ferredoxin-NADP reductase (FNR) module"/>
    <property type="match status" value="1"/>
</dbReference>
<keyword evidence="9 16" id="KW-0521">NADP</keyword>
<proteinExistence type="inferred from homology"/>
<dbReference type="PROSITE" id="PS50902">
    <property type="entry name" value="FLAVODOXIN_LIKE"/>
    <property type="match status" value="1"/>
</dbReference>
<evidence type="ECO:0000256" key="9">
    <source>
        <dbReference type="ARBA" id="ARBA00022857"/>
    </source>
</evidence>
<protein>
    <recommendedName>
        <fullName evidence="16">Bifunctional cytochrome P450/NADPH--P450 reductase</fullName>
    </recommendedName>
    <domain>
        <recommendedName>
            <fullName evidence="16">Cytochrome P450</fullName>
            <ecNumber evidence="16">1.14.14.1</ecNumber>
        </recommendedName>
    </domain>
    <domain>
        <recommendedName>
            <fullName evidence="16">NADPH--cytochrome P450 reductase</fullName>
            <ecNumber evidence="16">1.6.2.4</ecNumber>
        </recommendedName>
    </domain>
</protein>
<keyword evidence="7 16" id="KW-0479">Metal-binding</keyword>
<evidence type="ECO:0000256" key="6">
    <source>
        <dbReference type="ARBA" id="ARBA00022643"/>
    </source>
</evidence>
<evidence type="ECO:0000256" key="2">
    <source>
        <dbReference type="ARBA" id="ARBA00010018"/>
    </source>
</evidence>
<dbReference type="InterPro" id="IPR001433">
    <property type="entry name" value="OxRdtase_FAD/NAD-bd"/>
</dbReference>
<feature type="domain" description="FAD-binding FR-type" evidence="20">
    <location>
        <begin position="664"/>
        <end position="901"/>
    </location>
</feature>
<evidence type="ECO:0000256" key="13">
    <source>
        <dbReference type="ARBA" id="ARBA00023033"/>
    </source>
</evidence>
<evidence type="ECO:0000256" key="12">
    <source>
        <dbReference type="ARBA" id="ARBA00023004"/>
    </source>
</evidence>
<comment type="catalytic activity">
    <reaction evidence="14 16">
        <text>an organic molecule + reduced [NADPH--hemoprotein reductase] + O2 = an alcohol + oxidized [NADPH--hemoprotein reductase] + H2O + H(+)</text>
        <dbReference type="Rhea" id="RHEA:17149"/>
        <dbReference type="Rhea" id="RHEA-COMP:11964"/>
        <dbReference type="Rhea" id="RHEA-COMP:11965"/>
        <dbReference type="ChEBI" id="CHEBI:15377"/>
        <dbReference type="ChEBI" id="CHEBI:15378"/>
        <dbReference type="ChEBI" id="CHEBI:15379"/>
        <dbReference type="ChEBI" id="CHEBI:30879"/>
        <dbReference type="ChEBI" id="CHEBI:57618"/>
        <dbReference type="ChEBI" id="CHEBI:58210"/>
        <dbReference type="ChEBI" id="CHEBI:142491"/>
        <dbReference type="EC" id="1.14.14.1"/>
    </reaction>
</comment>
<dbReference type="PIRSF" id="PIRSF000209">
    <property type="entry name" value="Bifunctional_P450_P450R"/>
    <property type="match status" value="1"/>
</dbReference>